<dbReference type="InterPro" id="IPR036390">
    <property type="entry name" value="WH_DNA-bd_sf"/>
</dbReference>
<dbReference type="EMBL" id="JABXYK010000005">
    <property type="protein sequence ID" value="NVP55725.1"/>
    <property type="molecule type" value="Genomic_DNA"/>
</dbReference>
<feature type="domain" description="HTH gntR-type" evidence="4">
    <location>
        <begin position="19"/>
        <end position="87"/>
    </location>
</feature>
<keyword evidence="2" id="KW-0238">DNA-binding</keyword>
<dbReference type="Gene3D" id="1.10.10.10">
    <property type="entry name" value="Winged helix-like DNA-binding domain superfamily/Winged helix DNA-binding domain"/>
    <property type="match status" value="1"/>
</dbReference>
<dbReference type="InterPro" id="IPR036388">
    <property type="entry name" value="WH-like_DNA-bd_sf"/>
</dbReference>
<evidence type="ECO:0000313" key="5">
    <source>
        <dbReference type="EMBL" id="NVP55725.1"/>
    </source>
</evidence>
<dbReference type="InterPro" id="IPR000524">
    <property type="entry name" value="Tscrpt_reg_HTH_GntR"/>
</dbReference>
<dbReference type="PRINTS" id="PR00035">
    <property type="entry name" value="HTHGNTR"/>
</dbReference>
<name>A0ABX2QDH0_9HYPH</name>
<dbReference type="Pfam" id="PF07729">
    <property type="entry name" value="FCD"/>
    <property type="match status" value="1"/>
</dbReference>
<dbReference type="SUPFAM" id="SSF48008">
    <property type="entry name" value="GntR ligand-binding domain-like"/>
    <property type="match status" value="1"/>
</dbReference>
<evidence type="ECO:0000256" key="1">
    <source>
        <dbReference type="ARBA" id="ARBA00023015"/>
    </source>
</evidence>
<gene>
    <name evidence="5" type="ORF">HV823_10735</name>
</gene>
<keyword evidence="6" id="KW-1185">Reference proteome</keyword>
<evidence type="ECO:0000256" key="3">
    <source>
        <dbReference type="ARBA" id="ARBA00023163"/>
    </source>
</evidence>
<dbReference type="PROSITE" id="PS50949">
    <property type="entry name" value="HTH_GNTR"/>
    <property type="match status" value="1"/>
</dbReference>
<dbReference type="InterPro" id="IPR008920">
    <property type="entry name" value="TF_FadR/GntR_C"/>
</dbReference>
<dbReference type="Proteomes" id="UP000659172">
    <property type="component" value="Unassembled WGS sequence"/>
</dbReference>
<protein>
    <submittedName>
        <fullName evidence="5">FadR family transcriptional regulator</fullName>
    </submittedName>
</protein>
<dbReference type="SMART" id="SM00345">
    <property type="entry name" value="HTH_GNTR"/>
    <property type="match status" value="1"/>
</dbReference>
<keyword evidence="3" id="KW-0804">Transcription</keyword>
<reference evidence="5 6" key="1">
    <citation type="submission" date="2020-06" db="EMBL/GenBank/DDBJ databases">
        <title>Rhizobium sp.nov. isolated from the tomato plant.</title>
        <authorList>
            <person name="Thin K.K."/>
            <person name="Zhang X."/>
            <person name="He S."/>
        </authorList>
    </citation>
    <scope>NUCLEOTIDE SEQUENCE [LARGE SCALE GENOMIC DNA]</scope>
    <source>
        <strain evidence="5 6">DBTS2</strain>
    </source>
</reference>
<dbReference type="Pfam" id="PF00392">
    <property type="entry name" value="GntR"/>
    <property type="match status" value="1"/>
</dbReference>
<comment type="caution">
    <text evidence="5">The sequence shown here is derived from an EMBL/GenBank/DDBJ whole genome shotgun (WGS) entry which is preliminary data.</text>
</comment>
<organism evidence="5 6">
    <name type="scientific">Mycoplana rhizolycopersici</name>
    <dbReference type="NCBI Taxonomy" id="2746702"/>
    <lineage>
        <taxon>Bacteria</taxon>
        <taxon>Pseudomonadati</taxon>
        <taxon>Pseudomonadota</taxon>
        <taxon>Alphaproteobacteria</taxon>
        <taxon>Hyphomicrobiales</taxon>
        <taxon>Rhizobiaceae</taxon>
        <taxon>Mycoplana</taxon>
    </lineage>
</organism>
<keyword evidence="1" id="KW-0805">Transcription regulation</keyword>
<proteinExistence type="predicted"/>
<dbReference type="InterPro" id="IPR011711">
    <property type="entry name" value="GntR_C"/>
</dbReference>
<dbReference type="PANTHER" id="PTHR43537:SF44">
    <property type="entry name" value="GNTR FAMILY REGULATORY PROTEIN"/>
    <property type="match status" value="1"/>
</dbReference>
<dbReference type="CDD" id="cd07377">
    <property type="entry name" value="WHTH_GntR"/>
    <property type="match status" value="1"/>
</dbReference>
<dbReference type="Gene3D" id="1.20.120.530">
    <property type="entry name" value="GntR ligand-binding domain-like"/>
    <property type="match status" value="1"/>
</dbReference>
<evidence type="ECO:0000259" key="4">
    <source>
        <dbReference type="PROSITE" id="PS50949"/>
    </source>
</evidence>
<dbReference type="PANTHER" id="PTHR43537">
    <property type="entry name" value="TRANSCRIPTIONAL REGULATOR, GNTR FAMILY"/>
    <property type="match status" value="1"/>
</dbReference>
<sequence length="266" mass="29570">MDVTKEPRGGKTDLQVRRPRVQKNVTAAIGLDICSDRYAVGSVLPRESDLCEMYGVSRTVVRESLKILSTKGLVHSRPRVGTVVCEKTDWNLLDPQILEWMGPRIHDLDLFGCILETRRTVEPVAAAFAAERATVQEIADLDGAWRRMRDAGTDIEAFTRADVQFHEILLKASHNQVFRQLSSIIHAALIYALYRSNEAVEDREEALLVHRELVEALRLRDAEAARAASHRTLDLAVRDLALNGASRGLAASSVGAERFSPSFRGS</sequence>
<evidence type="ECO:0000313" key="6">
    <source>
        <dbReference type="Proteomes" id="UP000659172"/>
    </source>
</evidence>
<dbReference type="SUPFAM" id="SSF46785">
    <property type="entry name" value="Winged helix' DNA-binding domain"/>
    <property type="match status" value="1"/>
</dbReference>
<dbReference type="SMART" id="SM00895">
    <property type="entry name" value="FCD"/>
    <property type="match status" value="1"/>
</dbReference>
<evidence type="ECO:0000256" key="2">
    <source>
        <dbReference type="ARBA" id="ARBA00023125"/>
    </source>
</evidence>
<accession>A0ABX2QDH0</accession>
<dbReference type="RefSeq" id="WP_176949701.1">
    <property type="nucleotide sequence ID" value="NZ_JABXYK010000005.1"/>
</dbReference>